<sequence length="193" mass="22248">MFFQSIRVLLSLLLVAVIIGGPFAYASHNLKQIRNFRVLVPGKVYRSGQASLERTKKTIEELGIKSVISLRDARPGASTAQYDAEENLVRSMGLNYLKLTPRAWGRENGQEPEVQPNVDQFLKLLDNPKNYPIWIHCFAGTHRTGAYCAIYRMEYEHWSNEKAMAELKELGYINLDNENIHDYLDGYKPRWKK</sequence>
<dbReference type="GO" id="GO:0016791">
    <property type="term" value="F:phosphatase activity"/>
    <property type="evidence" value="ECO:0007669"/>
    <property type="project" value="TreeGrafter"/>
</dbReference>
<dbReference type="EMBL" id="CP074694">
    <property type="protein sequence ID" value="QVL34664.1"/>
    <property type="molecule type" value="Genomic_DNA"/>
</dbReference>
<dbReference type="Pfam" id="PF03162">
    <property type="entry name" value="Y_phosphatase2"/>
    <property type="match status" value="1"/>
</dbReference>
<evidence type="ECO:0000313" key="4">
    <source>
        <dbReference type="Proteomes" id="UP000676194"/>
    </source>
</evidence>
<dbReference type="InterPro" id="IPR000387">
    <property type="entry name" value="Tyr_Pase_dom"/>
</dbReference>
<dbReference type="PANTHER" id="PTHR31126">
    <property type="entry name" value="TYROSINE-PROTEIN PHOSPHATASE"/>
    <property type="match status" value="1"/>
</dbReference>
<dbReference type="Proteomes" id="UP000676194">
    <property type="component" value="Chromosome"/>
</dbReference>
<dbReference type="KEGG" id="tsph:KIH39_12370"/>
<evidence type="ECO:0000259" key="2">
    <source>
        <dbReference type="PROSITE" id="PS50056"/>
    </source>
</evidence>
<dbReference type="PROSITE" id="PS50056">
    <property type="entry name" value="TYR_PHOSPHATASE_2"/>
    <property type="match status" value="1"/>
</dbReference>
<dbReference type="InterPro" id="IPR016130">
    <property type="entry name" value="Tyr_Pase_AS"/>
</dbReference>
<accession>A0A8E6BAW6</accession>
<dbReference type="PROSITE" id="PS00383">
    <property type="entry name" value="TYR_PHOSPHATASE_1"/>
    <property type="match status" value="1"/>
</dbReference>
<evidence type="ECO:0000313" key="3">
    <source>
        <dbReference type="EMBL" id="QVL34664.1"/>
    </source>
</evidence>
<dbReference type="SUPFAM" id="SSF52799">
    <property type="entry name" value="(Phosphotyrosine protein) phosphatases II"/>
    <property type="match status" value="1"/>
</dbReference>
<organism evidence="3 4">
    <name type="scientific">Telmatocola sphagniphila</name>
    <dbReference type="NCBI Taxonomy" id="1123043"/>
    <lineage>
        <taxon>Bacteria</taxon>
        <taxon>Pseudomonadati</taxon>
        <taxon>Planctomycetota</taxon>
        <taxon>Planctomycetia</taxon>
        <taxon>Gemmatales</taxon>
        <taxon>Gemmataceae</taxon>
    </lineage>
</organism>
<keyword evidence="4" id="KW-1185">Reference proteome</keyword>
<gene>
    <name evidence="3" type="ORF">KIH39_12370</name>
</gene>
<reference evidence="3" key="1">
    <citation type="submission" date="2021-05" db="EMBL/GenBank/DDBJ databases">
        <title>Complete genome sequence of the cellulolytic planctomycete Telmatocola sphagniphila SP2T and characterization of the first cellulase from planctomycetes.</title>
        <authorList>
            <person name="Rakitin A.L."/>
            <person name="Beletsky A.V."/>
            <person name="Naumoff D.G."/>
            <person name="Kulichevskaya I.S."/>
            <person name="Mardanov A.V."/>
            <person name="Ravin N.V."/>
            <person name="Dedysh S.N."/>
        </authorList>
    </citation>
    <scope>NUCLEOTIDE SEQUENCE</scope>
    <source>
        <strain evidence="3">SP2T</strain>
    </source>
</reference>
<evidence type="ECO:0000256" key="1">
    <source>
        <dbReference type="ARBA" id="ARBA00009580"/>
    </source>
</evidence>
<name>A0A8E6BAW6_9BACT</name>
<dbReference type="AlphaFoldDB" id="A0A8E6BAW6"/>
<feature type="domain" description="Tyrosine specific protein phosphatases" evidence="2">
    <location>
        <begin position="119"/>
        <end position="169"/>
    </location>
</feature>
<comment type="similarity">
    <text evidence="1">Belongs to the protein-tyrosine phosphatase family.</text>
</comment>
<dbReference type="Gene3D" id="3.90.190.10">
    <property type="entry name" value="Protein tyrosine phosphatase superfamily"/>
    <property type="match status" value="1"/>
</dbReference>
<dbReference type="PANTHER" id="PTHR31126:SF1">
    <property type="entry name" value="TYROSINE SPECIFIC PROTEIN PHOSPHATASES DOMAIN-CONTAINING PROTEIN"/>
    <property type="match status" value="1"/>
</dbReference>
<protein>
    <submittedName>
        <fullName evidence="3">Tyrosine-protein phosphatase</fullName>
    </submittedName>
</protein>
<dbReference type="InterPro" id="IPR004861">
    <property type="entry name" value="Siw14-like"/>
</dbReference>
<proteinExistence type="inferred from homology"/>
<dbReference type="InterPro" id="IPR029021">
    <property type="entry name" value="Prot-tyrosine_phosphatase-like"/>
</dbReference>
<dbReference type="RefSeq" id="WP_213499867.1">
    <property type="nucleotide sequence ID" value="NZ_CP074694.1"/>
</dbReference>